<keyword evidence="2" id="KW-1133">Transmembrane helix</keyword>
<feature type="transmembrane region" description="Helical" evidence="2">
    <location>
        <begin position="6"/>
        <end position="31"/>
    </location>
</feature>
<dbReference type="eggNOG" id="ENOG5031WAE">
    <property type="taxonomic scope" value="Bacteria"/>
</dbReference>
<dbReference type="OrthoDB" id="4382212at2"/>
<keyword evidence="4" id="KW-1185">Reference proteome</keyword>
<dbReference type="Proteomes" id="UP000035065">
    <property type="component" value="Unassembled WGS sequence"/>
</dbReference>
<organism evidence="3 4">
    <name type="scientific">Gordonia neofelifaecis NRRL B-59395</name>
    <dbReference type="NCBI Taxonomy" id="644548"/>
    <lineage>
        <taxon>Bacteria</taxon>
        <taxon>Bacillati</taxon>
        <taxon>Actinomycetota</taxon>
        <taxon>Actinomycetes</taxon>
        <taxon>Mycobacteriales</taxon>
        <taxon>Gordoniaceae</taxon>
        <taxon>Gordonia</taxon>
    </lineage>
</organism>
<gene>
    <name evidence="3" type="ORF">SCNU_19442</name>
</gene>
<keyword evidence="2" id="KW-0472">Membrane</keyword>
<dbReference type="RefSeq" id="WP_009681070.1">
    <property type="nucleotide sequence ID" value="NZ_AEUD01000027.1"/>
</dbReference>
<keyword evidence="2" id="KW-0812">Transmembrane</keyword>
<feature type="compositionally biased region" description="Basic and acidic residues" evidence="1">
    <location>
        <begin position="109"/>
        <end position="123"/>
    </location>
</feature>
<dbReference type="AlphaFoldDB" id="F1YPN1"/>
<evidence type="ECO:0000313" key="4">
    <source>
        <dbReference type="Proteomes" id="UP000035065"/>
    </source>
</evidence>
<reference evidence="3 4" key="1">
    <citation type="journal article" date="2011" name="J. Bacteriol.">
        <title>Draft Genome Sequence of Gordonia neofelifaecis NRRL B-59395, a Cholesterol-Degrading Actinomycete.</title>
        <authorList>
            <person name="Ge F."/>
            <person name="Li W."/>
            <person name="Chen G."/>
            <person name="Liu Y."/>
            <person name="Zhang G."/>
            <person name="Yong B."/>
            <person name="Wang Q."/>
            <person name="Wang N."/>
            <person name="Huang Z."/>
            <person name="Li W."/>
            <person name="Wang J."/>
            <person name="Wu C."/>
            <person name="Xie Q."/>
            <person name="Liu G."/>
        </authorList>
    </citation>
    <scope>NUCLEOTIDE SEQUENCE [LARGE SCALE GENOMIC DNA]</scope>
    <source>
        <strain evidence="3 4">NRRL B-59395</strain>
    </source>
</reference>
<proteinExistence type="predicted"/>
<comment type="caution">
    <text evidence="3">The sequence shown here is derived from an EMBL/GenBank/DDBJ whole genome shotgun (WGS) entry which is preliminary data.</text>
</comment>
<sequence>MAKRPWTPIVVPAVVGIVAVVAIIFGGRWALIAWIDRGMSPHTYEDADGAARMATRMGLALIDGDEVVYGEVTSAFPDSSAYLVVQTPSPARLSALLARSNFPPPTEIDTAHDRLRPTDRHGPESSPTLVRSERQKSGNYLTAIWDPVLRPRTVHLTAMET</sequence>
<protein>
    <submittedName>
        <fullName evidence="3">Uncharacterized protein</fullName>
    </submittedName>
</protein>
<accession>F1YPN1</accession>
<name>F1YPN1_9ACTN</name>
<evidence type="ECO:0000313" key="3">
    <source>
        <dbReference type="EMBL" id="EGD53310.1"/>
    </source>
</evidence>
<evidence type="ECO:0000256" key="1">
    <source>
        <dbReference type="SAM" id="MobiDB-lite"/>
    </source>
</evidence>
<feature type="region of interest" description="Disordered" evidence="1">
    <location>
        <begin position="103"/>
        <end position="134"/>
    </location>
</feature>
<dbReference type="EMBL" id="AEUD01000027">
    <property type="protein sequence ID" value="EGD53310.1"/>
    <property type="molecule type" value="Genomic_DNA"/>
</dbReference>
<evidence type="ECO:0000256" key="2">
    <source>
        <dbReference type="SAM" id="Phobius"/>
    </source>
</evidence>